<dbReference type="RefSeq" id="XP_013348181.1">
    <property type="nucleotide sequence ID" value="XM_013492727.1"/>
</dbReference>
<dbReference type="InParanoid" id="A0A074ZN27"/>
<gene>
    <name evidence="1" type="ORF">AUEXF2481DRAFT_35709</name>
</gene>
<proteinExistence type="predicted"/>
<evidence type="ECO:0000313" key="2">
    <source>
        <dbReference type="Proteomes" id="UP000030641"/>
    </source>
</evidence>
<reference evidence="1 2" key="1">
    <citation type="journal article" date="2014" name="BMC Genomics">
        <title>Genome sequencing of four Aureobasidium pullulans varieties: biotechnological potential, stress tolerance, and description of new species.</title>
        <authorList>
            <person name="Gostin Ar C."/>
            <person name="Ohm R.A."/>
            <person name="Kogej T."/>
            <person name="Sonjak S."/>
            <person name="Turk M."/>
            <person name="Zajc J."/>
            <person name="Zalar P."/>
            <person name="Grube M."/>
            <person name="Sun H."/>
            <person name="Han J."/>
            <person name="Sharma A."/>
            <person name="Chiniquy J."/>
            <person name="Ngan C.Y."/>
            <person name="Lipzen A."/>
            <person name="Barry K."/>
            <person name="Grigoriev I.V."/>
            <person name="Gunde-Cimerman N."/>
        </authorList>
    </citation>
    <scope>NUCLEOTIDE SEQUENCE [LARGE SCALE GENOMIC DNA]</scope>
    <source>
        <strain evidence="1 2">EXF-2481</strain>
    </source>
</reference>
<dbReference type="EMBL" id="KL584750">
    <property type="protein sequence ID" value="KEQ99776.1"/>
    <property type="molecule type" value="Genomic_DNA"/>
</dbReference>
<dbReference type="Proteomes" id="UP000030641">
    <property type="component" value="Unassembled WGS sequence"/>
</dbReference>
<organism evidence="1 2">
    <name type="scientific">Aureobasidium subglaciale (strain EXF-2481)</name>
    <name type="common">Aureobasidium pullulans var. subglaciale</name>
    <dbReference type="NCBI Taxonomy" id="1043005"/>
    <lineage>
        <taxon>Eukaryota</taxon>
        <taxon>Fungi</taxon>
        <taxon>Dikarya</taxon>
        <taxon>Ascomycota</taxon>
        <taxon>Pezizomycotina</taxon>
        <taxon>Dothideomycetes</taxon>
        <taxon>Dothideomycetidae</taxon>
        <taxon>Dothideales</taxon>
        <taxon>Saccotheciaceae</taxon>
        <taxon>Aureobasidium</taxon>
    </lineage>
</organism>
<name>A0A074ZN27_AURSE</name>
<dbReference type="AlphaFoldDB" id="A0A074ZN27"/>
<accession>A0A074ZN27</accession>
<sequence length="90" mass="10097">MPSPTNPRLFLPSSSFVTSSGTIPISLPDKKKSSGNLSFGLGQVFLWMSRVRIGRGRRGEEFEAVWRDPRDALLAFDITRRQESCSDCFT</sequence>
<dbReference type="GeneID" id="25365385"/>
<protein>
    <submittedName>
        <fullName evidence="1">Uncharacterized protein</fullName>
    </submittedName>
</protein>
<keyword evidence="2" id="KW-1185">Reference proteome</keyword>
<dbReference type="HOGENOM" id="CLU_2440479_0_0_1"/>
<evidence type="ECO:0000313" key="1">
    <source>
        <dbReference type="EMBL" id="KEQ99776.1"/>
    </source>
</evidence>